<dbReference type="Proteomes" id="UP000224829">
    <property type="component" value="Segment"/>
</dbReference>
<accession>A0A1Y0SUL6</accession>
<dbReference type="Pfam" id="PF22334">
    <property type="entry name" value="TubZ_C_2"/>
    <property type="match status" value="1"/>
</dbReference>
<feature type="domain" description="Phage tubulin-like protein C-terminal" evidence="1">
    <location>
        <begin position="215"/>
        <end position="301"/>
    </location>
</feature>
<keyword evidence="3" id="KW-1185">Reference proteome</keyword>
<dbReference type="InterPro" id="IPR054768">
    <property type="entry name" value="PhuZ_C"/>
</dbReference>
<dbReference type="EMBL" id="MF063068">
    <property type="protein sequence ID" value="ARV77202.1"/>
    <property type="molecule type" value="Genomic_DNA"/>
</dbReference>
<protein>
    <submittedName>
        <fullName evidence="2">PhuZ</fullName>
    </submittedName>
</protein>
<sequence length="344" mass="37770">MNDLVHPAKLHAPVQTQKTGVPKLAIYCAGAFGIKTGTRTPNDNADTRISYIDTSEANLTTSIDEKKVYRIPMPAEEGQSQRGGAGQDRRRATKAALPHIKPILDTFVPGEFNILVASSSGASGSSVMALLAREMIRRDQSFMIITVGELSTPKYLVNTKDSWASLENISLSLKRPIVMAYFENGPGILPSAVDQDVQFVIEAVQALTTQFNEDLDESDIYNWLNYNNVTSVGPQLSTVTITDNAKAAGAVLEPIATLSLFSDRDAYRVVGTPHYIKAGYPREPLICAHDELHFVINSISVDEISKRLKETETTQRQTHGNYRQRAALVNTRDDDTIDDCIVVS</sequence>
<dbReference type="InterPro" id="IPR036525">
    <property type="entry name" value="Tubulin/FtsZ_GTPase_sf"/>
</dbReference>
<name>A0A1Y0SUL6_9CAUD</name>
<reference evidence="2 3" key="1">
    <citation type="submission" date="2017-05" db="EMBL/GenBank/DDBJ databases">
        <authorList>
            <person name="Song R."/>
            <person name="Chenine A.L."/>
            <person name="Ruprecht R.M."/>
        </authorList>
    </citation>
    <scope>NUCLEOTIDE SEQUENCE [LARGE SCALE GENOMIC DNA]</scope>
</reference>
<organism evidence="2 3">
    <name type="scientific">Pseudomonas phage Noxifer</name>
    <dbReference type="NCBI Taxonomy" id="2006684"/>
    <lineage>
        <taxon>Viruses</taxon>
        <taxon>Duplodnaviria</taxon>
        <taxon>Heunggongvirae</taxon>
        <taxon>Uroviricota</taxon>
        <taxon>Caudoviricetes</taxon>
        <taxon>Chimalliviridae</taxon>
        <taxon>Noxifervirus</taxon>
        <taxon>Noxifervirus noxifer</taxon>
    </lineage>
</organism>
<gene>
    <name evidence="2" type="ORF">NOXIFER_31</name>
</gene>
<evidence type="ECO:0000313" key="3">
    <source>
        <dbReference type="Proteomes" id="UP000224829"/>
    </source>
</evidence>
<evidence type="ECO:0000259" key="1">
    <source>
        <dbReference type="Pfam" id="PF22334"/>
    </source>
</evidence>
<proteinExistence type="predicted"/>
<evidence type="ECO:0000313" key="2">
    <source>
        <dbReference type="EMBL" id="ARV77202.1"/>
    </source>
</evidence>
<dbReference type="Gene3D" id="3.40.50.1440">
    <property type="entry name" value="Tubulin/FtsZ, GTPase domain"/>
    <property type="match status" value="1"/>
</dbReference>